<proteinExistence type="inferred from homology"/>
<dbReference type="InterPro" id="IPR017230">
    <property type="entry name" value="Mrs6"/>
</dbReference>
<accession>A0A232LNJ2</accession>
<evidence type="ECO:0000256" key="1">
    <source>
        <dbReference type="ARBA" id="ARBA00005593"/>
    </source>
</evidence>
<sequence>MESLSETPWDITISGTGLPQSLLALALSRSGKKILHVDKNRLYGGTEAAFSLQEAEEWVNKLKQEPGTAPFEDVSIYVSPEHVKVLSFSRAYTLSLSPHLVYSRSKLLPCLVSSKVYRQLEFQPVGSWWIYKSPNATRTSELIAEGDASACLHRVPNSREDIFADLSIPVKSKRALIKFLRHIAQPLQQDVNNTPIDLEDDLDLSFAEYLISRFQVPSELHDPLLSLSLAPVSPQQTLASFAVPRIKRHLGSIGVFGRGFGSVLTKWGGGSEISQVGCRALAVGGGVYVLNRGIQSIDTKVDLQKGGPLQLQLSDGEVIRTRFIVGSHWDLPPNAQIPQPACHKVARSINIVSSSLAGLFPVMYDGGPTPTGVVVVVPGTELTHDQGSAHVPSTYLLVHSSETGECPAGQCIIYGMVSLPGSKGQSLIEEALNKLLRTFTDADGTPAVLWSLRYTQLGLPCGAGYSEGNPFASPISDRIICFQPSNLDIAFDDGMIDAVKAVWKRLSGDDTRDEEFMNFEDRAGVFSDDE</sequence>
<comment type="caution">
    <text evidence="3">The sequence shown here is derived from an EMBL/GenBank/DDBJ whole genome shotgun (WGS) entry which is preliminary data.</text>
</comment>
<name>A0A232LNJ2_9EURO</name>
<dbReference type="Gene3D" id="3.50.50.60">
    <property type="entry name" value="FAD/NAD(P)-binding domain"/>
    <property type="match status" value="1"/>
</dbReference>
<dbReference type="GO" id="GO:0005634">
    <property type="term" value="C:nucleus"/>
    <property type="evidence" value="ECO:0007669"/>
    <property type="project" value="TreeGrafter"/>
</dbReference>
<dbReference type="GO" id="GO:0005968">
    <property type="term" value="C:Rab-protein geranylgeranyltransferase complex"/>
    <property type="evidence" value="ECO:0007669"/>
    <property type="project" value="TreeGrafter"/>
</dbReference>
<keyword evidence="4" id="KW-1185">Reference proteome</keyword>
<dbReference type="Gene3D" id="3.30.519.10">
    <property type="entry name" value="Guanine Nucleotide Dissociation Inhibitor, domain 2"/>
    <property type="match status" value="1"/>
</dbReference>
<comment type="similarity">
    <text evidence="1 2">Belongs to the Rab GDI family.</text>
</comment>
<dbReference type="Pfam" id="PF00996">
    <property type="entry name" value="GDI"/>
    <property type="match status" value="1"/>
</dbReference>
<dbReference type="EMBL" id="NPHW01007067">
    <property type="protein sequence ID" value="OXV05387.1"/>
    <property type="molecule type" value="Genomic_DNA"/>
</dbReference>
<dbReference type="AlphaFoldDB" id="A0A232LNJ2"/>
<dbReference type="PANTHER" id="PTHR11787">
    <property type="entry name" value="RAB GDP-DISSOCIATION INHIBITOR"/>
    <property type="match status" value="1"/>
</dbReference>
<dbReference type="SUPFAM" id="SSF51905">
    <property type="entry name" value="FAD/NAD(P)-binding domain"/>
    <property type="match status" value="1"/>
</dbReference>
<evidence type="ECO:0000313" key="3">
    <source>
        <dbReference type="EMBL" id="OXV05387.1"/>
    </source>
</evidence>
<dbReference type="SUPFAM" id="SSF54373">
    <property type="entry name" value="FAD-linked reductases, C-terminal domain"/>
    <property type="match status" value="1"/>
</dbReference>
<dbReference type="GO" id="GO:0007264">
    <property type="term" value="P:small GTPase-mediated signal transduction"/>
    <property type="evidence" value="ECO:0007669"/>
    <property type="project" value="UniProtKB-UniRule"/>
</dbReference>
<dbReference type="PANTHER" id="PTHR11787:SF4">
    <property type="entry name" value="CHM, RAB ESCORT PROTEIN 1"/>
    <property type="match status" value="1"/>
</dbReference>
<dbReference type="GO" id="GO:0005092">
    <property type="term" value="F:GDP-dissociation inhibitor activity"/>
    <property type="evidence" value="ECO:0007669"/>
    <property type="project" value="UniProtKB-UniRule"/>
</dbReference>
<dbReference type="PRINTS" id="PR00891">
    <property type="entry name" value="RABGDIREP"/>
</dbReference>
<dbReference type="InterPro" id="IPR036188">
    <property type="entry name" value="FAD/NAD-bd_sf"/>
</dbReference>
<dbReference type="OrthoDB" id="1923006at2759"/>
<dbReference type="GO" id="GO:0005829">
    <property type="term" value="C:cytosol"/>
    <property type="evidence" value="ECO:0007669"/>
    <property type="project" value="TreeGrafter"/>
</dbReference>
<dbReference type="GO" id="GO:0016192">
    <property type="term" value="P:vesicle-mediated transport"/>
    <property type="evidence" value="ECO:0007669"/>
    <property type="project" value="TreeGrafter"/>
</dbReference>
<gene>
    <name evidence="3" type="ORF">Egran_06845</name>
</gene>
<reference evidence="3 4" key="1">
    <citation type="journal article" date="2015" name="Environ. Microbiol.">
        <title>Metagenome sequence of Elaphomyces granulatus from sporocarp tissue reveals Ascomycota ectomycorrhizal fingerprints of genome expansion and a Proteobacteria-rich microbiome.</title>
        <authorList>
            <person name="Quandt C.A."/>
            <person name="Kohler A."/>
            <person name="Hesse C.N."/>
            <person name="Sharpton T.J."/>
            <person name="Martin F."/>
            <person name="Spatafora J.W."/>
        </authorList>
    </citation>
    <scope>NUCLEOTIDE SEQUENCE [LARGE SCALE GENOMIC DNA]</scope>
    <source>
        <strain evidence="3 4">OSC145934</strain>
    </source>
</reference>
<dbReference type="InterPro" id="IPR018203">
    <property type="entry name" value="GDP_dissociation_inhibitor"/>
</dbReference>
<organism evidence="3 4">
    <name type="scientific">Elaphomyces granulatus</name>
    <dbReference type="NCBI Taxonomy" id="519963"/>
    <lineage>
        <taxon>Eukaryota</taxon>
        <taxon>Fungi</taxon>
        <taxon>Dikarya</taxon>
        <taxon>Ascomycota</taxon>
        <taxon>Pezizomycotina</taxon>
        <taxon>Eurotiomycetes</taxon>
        <taxon>Eurotiomycetidae</taxon>
        <taxon>Eurotiales</taxon>
        <taxon>Elaphomycetaceae</taxon>
        <taxon>Elaphomyces</taxon>
    </lineage>
</organism>
<dbReference type="PIRSF" id="PIRSF037514">
    <property type="entry name" value="Rab_ger_ger_transf_A_fun"/>
    <property type="match status" value="1"/>
</dbReference>
<dbReference type="Proteomes" id="UP000243515">
    <property type="component" value="Unassembled WGS sequence"/>
</dbReference>
<evidence type="ECO:0000256" key="2">
    <source>
        <dbReference type="PIRNR" id="PIRNR037514"/>
    </source>
</evidence>
<dbReference type="Gene3D" id="1.10.405.10">
    <property type="entry name" value="Guanine Nucleotide Dissociation Inhibitor, domain 1"/>
    <property type="match status" value="1"/>
</dbReference>
<protein>
    <recommendedName>
        <fullName evidence="2">Rab proteins geranylgeranyltransferase</fullName>
    </recommendedName>
</protein>
<evidence type="ECO:0000313" key="4">
    <source>
        <dbReference type="Proteomes" id="UP000243515"/>
    </source>
</evidence>